<protein>
    <recommendedName>
        <fullName evidence="7">HTH myb-type domain-containing protein</fullName>
    </recommendedName>
</protein>
<dbReference type="PANTHER" id="PTHR31003">
    <property type="entry name" value="MYB FAMILY TRANSCRIPTION FACTOR"/>
    <property type="match status" value="1"/>
</dbReference>
<dbReference type="GO" id="GO:0005634">
    <property type="term" value="C:nucleus"/>
    <property type="evidence" value="ECO:0007669"/>
    <property type="project" value="UniProtKB-SubCell"/>
</dbReference>
<dbReference type="SUPFAM" id="SSF46689">
    <property type="entry name" value="Homeodomain-like"/>
    <property type="match status" value="1"/>
</dbReference>
<keyword evidence="3" id="KW-0238">DNA-binding</keyword>
<dbReference type="EMBL" id="JAKOGI010000012">
    <property type="protein sequence ID" value="KAJ8450822.1"/>
    <property type="molecule type" value="Genomic_DNA"/>
</dbReference>
<keyword evidence="4" id="KW-0804">Transcription</keyword>
<dbReference type="InterPro" id="IPR058673">
    <property type="entry name" value="HHO5-like_N"/>
</dbReference>
<evidence type="ECO:0000313" key="8">
    <source>
        <dbReference type="EMBL" id="KAJ8450822.1"/>
    </source>
</evidence>
<comment type="subcellular location">
    <subcellularLocation>
        <location evidence="1">Nucleus</location>
    </subcellularLocation>
</comment>
<keyword evidence="2" id="KW-0805">Transcription regulation</keyword>
<evidence type="ECO:0000256" key="1">
    <source>
        <dbReference type="ARBA" id="ARBA00004123"/>
    </source>
</evidence>
<dbReference type="InterPro" id="IPR009057">
    <property type="entry name" value="Homeodomain-like_sf"/>
</dbReference>
<dbReference type="InterPro" id="IPR001005">
    <property type="entry name" value="SANT/Myb"/>
</dbReference>
<evidence type="ECO:0000259" key="7">
    <source>
        <dbReference type="PROSITE" id="PS51294"/>
    </source>
</evidence>
<dbReference type="NCBIfam" id="TIGR01557">
    <property type="entry name" value="myb_SHAQKYF"/>
    <property type="match status" value="1"/>
</dbReference>
<feature type="region of interest" description="Disordered" evidence="6">
    <location>
        <begin position="378"/>
        <end position="455"/>
    </location>
</feature>
<comment type="caution">
    <text evidence="8">The sequence shown here is derived from an EMBL/GenBank/DDBJ whole genome shotgun (WGS) entry which is preliminary data.</text>
</comment>
<feature type="compositionally biased region" description="Low complexity" evidence="6">
    <location>
        <begin position="402"/>
        <end position="414"/>
    </location>
</feature>
<keyword evidence="9" id="KW-1185">Reference proteome</keyword>
<dbReference type="Pfam" id="PF00249">
    <property type="entry name" value="Myb_DNA-binding"/>
    <property type="match status" value="1"/>
</dbReference>
<accession>A0A9Q1QQI1</accession>
<dbReference type="FunFam" id="1.10.10.60:FF:000002">
    <property type="entry name" value="Myb family transcription factor"/>
    <property type="match status" value="1"/>
</dbReference>
<evidence type="ECO:0000256" key="2">
    <source>
        <dbReference type="ARBA" id="ARBA00023015"/>
    </source>
</evidence>
<evidence type="ECO:0000256" key="3">
    <source>
        <dbReference type="ARBA" id="ARBA00023125"/>
    </source>
</evidence>
<name>A0A9Q1QQI1_9CARY</name>
<feature type="domain" description="HTH myb-type" evidence="7">
    <location>
        <begin position="314"/>
        <end position="374"/>
    </location>
</feature>
<feature type="compositionally biased region" description="Basic and acidic residues" evidence="6">
    <location>
        <begin position="165"/>
        <end position="176"/>
    </location>
</feature>
<evidence type="ECO:0000256" key="4">
    <source>
        <dbReference type="ARBA" id="ARBA00023163"/>
    </source>
</evidence>
<dbReference type="GO" id="GO:0003677">
    <property type="term" value="F:DNA binding"/>
    <property type="evidence" value="ECO:0007669"/>
    <property type="project" value="UniProtKB-KW"/>
</dbReference>
<dbReference type="Pfam" id="PF26575">
    <property type="entry name" value="HHO5_N"/>
    <property type="match status" value="1"/>
</dbReference>
<evidence type="ECO:0000256" key="6">
    <source>
        <dbReference type="SAM" id="MobiDB-lite"/>
    </source>
</evidence>
<dbReference type="AlphaFoldDB" id="A0A9Q1QQI1"/>
<dbReference type="OrthoDB" id="1908613at2759"/>
<dbReference type="Gene3D" id="1.10.10.60">
    <property type="entry name" value="Homeodomain-like"/>
    <property type="match status" value="1"/>
</dbReference>
<evidence type="ECO:0000313" key="9">
    <source>
        <dbReference type="Proteomes" id="UP001153076"/>
    </source>
</evidence>
<dbReference type="Proteomes" id="UP001153076">
    <property type="component" value="Unassembled WGS sequence"/>
</dbReference>
<organism evidence="8 9">
    <name type="scientific">Carnegiea gigantea</name>
    <dbReference type="NCBI Taxonomy" id="171969"/>
    <lineage>
        <taxon>Eukaryota</taxon>
        <taxon>Viridiplantae</taxon>
        <taxon>Streptophyta</taxon>
        <taxon>Embryophyta</taxon>
        <taxon>Tracheophyta</taxon>
        <taxon>Spermatophyta</taxon>
        <taxon>Magnoliopsida</taxon>
        <taxon>eudicotyledons</taxon>
        <taxon>Gunneridae</taxon>
        <taxon>Pentapetalae</taxon>
        <taxon>Caryophyllales</taxon>
        <taxon>Cactineae</taxon>
        <taxon>Cactaceae</taxon>
        <taxon>Cactoideae</taxon>
        <taxon>Echinocereeae</taxon>
        <taxon>Carnegiea</taxon>
    </lineage>
</organism>
<gene>
    <name evidence="8" type="ORF">Cgig2_032447</name>
</gene>
<dbReference type="PANTHER" id="PTHR31003:SF3">
    <property type="entry name" value="HOMEODOMAIN-LIKE SUPERFAMILY PROTEIN-RELATED"/>
    <property type="match status" value="1"/>
</dbReference>
<proteinExistence type="predicted"/>
<feature type="compositionally biased region" description="Polar residues" evidence="6">
    <location>
        <begin position="380"/>
        <end position="401"/>
    </location>
</feature>
<dbReference type="PROSITE" id="PS51294">
    <property type="entry name" value="HTH_MYB"/>
    <property type="match status" value="1"/>
</dbReference>
<sequence length="455" mass="51358">MKTQKASTVLNIWKRQLRDHMNPEGAMHRHGTLVGGCPLSTFSNLNIMGLVSPELSLDLKPSFLPETVNGFLKEVAVIADASEKLDKVDHFLRRLEDEMNKIEVFKRELPLCMLLLKHAILVRKQESTQFRTKNAHQPLLEEFIPMRKDSDEVNSQVNHQNNHSNRTDEADSSRDKKDWMSSVQLWSADNFPASTHQNCHHNQTQTLVSENQKEDNERSKYVSDNTYDPCKILTGSKGFVPMIHSYPNYTEITRKVEENVGVSGLSLLIPGIKRPKEDALSNGFNSRLVGGRVSCSSSPANGEWNLRGSHQQSAIRKQRRCWSSELHRRFVNALTQLGGPQVATPKQIRELMQVDGLTNDEVKSHLQKYRLHTRRCPKNTAVSTNETGNRMATSWGAQDQCSDSSKPSNSQSGSPEGPLHFPAITGGDSMEDEDDEKSEIYSWRGHVHRPGKDDV</sequence>
<keyword evidence="5" id="KW-0539">Nucleus</keyword>
<feature type="region of interest" description="Disordered" evidence="6">
    <location>
        <begin position="152"/>
        <end position="176"/>
    </location>
</feature>
<evidence type="ECO:0000256" key="5">
    <source>
        <dbReference type="ARBA" id="ARBA00023242"/>
    </source>
</evidence>
<reference evidence="8" key="1">
    <citation type="submission" date="2022-04" db="EMBL/GenBank/DDBJ databases">
        <title>Carnegiea gigantea Genome sequencing and assembly v2.</title>
        <authorList>
            <person name="Copetti D."/>
            <person name="Sanderson M.J."/>
            <person name="Burquez A."/>
            <person name="Wojciechowski M.F."/>
        </authorList>
    </citation>
    <scope>NUCLEOTIDE SEQUENCE</scope>
    <source>
        <strain evidence="8">SGP5-SGP5p</strain>
        <tissue evidence="8">Aerial part</tissue>
    </source>
</reference>
<dbReference type="InterPro" id="IPR006447">
    <property type="entry name" value="Myb_dom_plants"/>
</dbReference>
<feature type="compositionally biased region" description="Low complexity" evidence="6">
    <location>
        <begin position="153"/>
        <end position="164"/>
    </location>
</feature>
<dbReference type="GO" id="GO:0003700">
    <property type="term" value="F:DNA-binding transcription factor activity"/>
    <property type="evidence" value="ECO:0007669"/>
    <property type="project" value="InterPro"/>
</dbReference>
<dbReference type="InterPro" id="IPR017930">
    <property type="entry name" value="Myb_dom"/>
</dbReference>
<dbReference type="InterPro" id="IPR044787">
    <property type="entry name" value="HHO5-like"/>
</dbReference>